<dbReference type="AlphaFoldDB" id="A0A7W6XYX6"/>
<evidence type="ECO:0000256" key="2">
    <source>
        <dbReference type="ARBA" id="ARBA00010992"/>
    </source>
</evidence>
<gene>
    <name evidence="9" type="ORF">GGE15_006573</name>
</gene>
<reference evidence="9 10" key="1">
    <citation type="submission" date="2020-08" db="EMBL/GenBank/DDBJ databases">
        <title>Genomic Encyclopedia of Type Strains, Phase IV (KMG-V): Genome sequencing to study the core and pangenomes of soil and plant-associated prokaryotes.</title>
        <authorList>
            <person name="Whitman W."/>
        </authorList>
    </citation>
    <scope>NUCLEOTIDE SEQUENCE [LARGE SCALE GENOMIC DNA]</scope>
    <source>
        <strain evidence="9 10">SEMIA 414</strain>
    </source>
</reference>
<comment type="caution">
    <text evidence="9">The sequence shown here is derived from an EMBL/GenBank/DDBJ whole genome shotgun (WGS) entry which is preliminary data.</text>
</comment>
<feature type="transmembrane region" description="Helical" evidence="7">
    <location>
        <begin position="362"/>
        <end position="380"/>
    </location>
</feature>
<evidence type="ECO:0000313" key="9">
    <source>
        <dbReference type="EMBL" id="MBB4443271.1"/>
    </source>
</evidence>
<accession>A0A7W6XYX6</accession>
<feature type="transmembrane region" description="Helical" evidence="7">
    <location>
        <begin position="116"/>
        <end position="139"/>
    </location>
</feature>
<keyword evidence="4 7" id="KW-0812">Transmembrane</keyword>
<evidence type="ECO:0000256" key="6">
    <source>
        <dbReference type="ARBA" id="ARBA00023136"/>
    </source>
</evidence>
<dbReference type="PANTHER" id="PTHR23511">
    <property type="entry name" value="SYNAPTIC VESICLE GLYCOPROTEIN 2"/>
    <property type="match status" value="1"/>
</dbReference>
<dbReference type="InterPro" id="IPR005829">
    <property type="entry name" value="Sugar_transporter_CS"/>
</dbReference>
<sequence>MHDNTITLAASATVDGLEARDPTPASDSGRAAALTARFEAIPFTPWHRRARIVMGSATFLDAFDALSLAFVLPILIKLWALSPAQIGWMIAASYIGQLLGALLFSRLAESFGRVPMAAAATALMSVMGLACALTGNFQALFLCRLIQGIGVGGEMPVAATYISELLRAKGRGRYFMLYEMIFPVGLMITGQVGTLLVPILGWTSLFLIGGIPGLVIAYLLYRLPESPRWLIGQQRLDEAEAIIRQAEASARRANLDYQQEPEPAPEAPVAAPVPAQVARQPRSRWSELLSQRFRVRTLIAWVLWASSFFVANSLNNWMPTLYHTVYNLELGSALRAASMTNVAQVAILLVCAFCIDRIGRRTWAIVSFLVGAALLTALAAGGAGQLWSLIVLATLAYGVVGSINAVLYLYTPEIYPTRMRAIGTGLATSWLRIASAVGPTTVGYMVGTQGINSVFMMFAIVAAIGAVAAIGMIETGGRRLEETSS</sequence>
<feature type="transmembrane region" description="Helical" evidence="7">
    <location>
        <begin position="293"/>
        <end position="314"/>
    </location>
</feature>
<dbReference type="CDD" id="cd17316">
    <property type="entry name" value="MFS_SV2_like"/>
    <property type="match status" value="1"/>
</dbReference>
<organism evidence="9 10">
    <name type="scientific">Rhizobium esperanzae</name>
    <dbReference type="NCBI Taxonomy" id="1967781"/>
    <lineage>
        <taxon>Bacteria</taxon>
        <taxon>Pseudomonadati</taxon>
        <taxon>Pseudomonadota</taxon>
        <taxon>Alphaproteobacteria</taxon>
        <taxon>Hyphomicrobiales</taxon>
        <taxon>Rhizobiaceae</taxon>
        <taxon>Rhizobium/Agrobacterium group</taxon>
        <taxon>Rhizobium</taxon>
    </lineage>
</organism>
<dbReference type="Proteomes" id="UP000533724">
    <property type="component" value="Unassembled WGS sequence"/>
</dbReference>
<keyword evidence="3" id="KW-0813">Transport</keyword>
<dbReference type="GO" id="GO:0022857">
    <property type="term" value="F:transmembrane transporter activity"/>
    <property type="evidence" value="ECO:0007669"/>
    <property type="project" value="InterPro"/>
</dbReference>
<feature type="transmembrane region" description="Helical" evidence="7">
    <location>
        <begin position="174"/>
        <end position="193"/>
    </location>
</feature>
<dbReference type="PROSITE" id="PS00217">
    <property type="entry name" value="SUGAR_TRANSPORT_2"/>
    <property type="match status" value="1"/>
</dbReference>
<dbReference type="Gene3D" id="1.20.1250.20">
    <property type="entry name" value="MFS general substrate transporter like domains"/>
    <property type="match status" value="1"/>
</dbReference>
<feature type="transmembrane region" description="Helical" evidence="7">
    <location>
        <begin position="58"/>
        <end position="80"/>
    </location>
</feature>
<feature type="transmembrane region" description="Helical" evidence="7">
    <location>
        <begin position="199"/>
        <end position="221"/>
    </location>
</feature>
<dbReference type="EMBL" id="JACIHI010000022">
    <property type="protein sequence ID" value="MBB4443271.1"/>
    <property type="molecule type" value="Genomic_DNA"/>
</dbReference>
<protein>
    <submittedName>
        <fullName evidence="9">Putative MFS transporter</fullName>
    </submittedName>
</protein>
<comment type="subcellular location">
    <subcellularLocation>
        <location evidence="1">Membrane</location>
        <topology evidence="1">Multi-pass membrane protein</topology>
    </subcellularLocation>
</comment>
<evidence type="ECO:0000256" key="3">
    <source>
        <dbReference type="ARBA" id="ARBA00022448"/>
    </source>
</evidence>
<proteinExistence type="inferred from homology"/>
<evidence type="ECO:0000256" key="1">
    <source>
        <dbReference type="ARBA" id="ARBA00004141"/>
    </source>
</evidence>
<keyword evidence="5 7" id="KW-1133">Transmembrane helix</keyword>
<feature type="transmembrane region" description="Helical" evidence="7">
    <location>
        <begin position="334"/>
        <end position="355"/>
    </location>
</feature>
<dbReference type="InterPro" id="IPR020846">
    <property type="entry name" value="MFS_dom"/>
</dbReference>
<evidence type="ECO:0000256" key="5">
    <source>
        <dbReference type="ARBA" id="ARBA00022989"/>
    </source>
</evidence>
<dbReference type="GO" id="GO:0016020">
    <property type="term" value="C:membrane"/>
    <property type="evidence" value="ECO:0007669"/>
    <property type="project" value="UniProtKB-SubCell"/>
</dbReference>
<feature type="transmembrane region" description="Helical" evidence="7">
    <location>
        <begin position="86"/>
        <end position="104"/>
    </location>
</feature>
<comment type="similarity">
    <text evidence="2">Belongs to the major facilitator superfamily. Sugar transporter (TC 2.A.1.1) family.</text>
</comment>
<feature type="transmembrane region" description="Helical" evidence="7">
    <location>
        <begin position="386"/>
        <end position="410"/>
    </location>
</feature>
<evidence type="ECO:0000256" key="7">
    <source>
        <dbReference type="SAM" id="Phobius"/>
    </source>
</evidence>
<keyword evidence="6 7" id="KW-0472">Membrane</keyword>
<evidence type="ECO:0000259" key="8">
    <source>
        <dbReference type="PROSITE" id="PS50850"/>
    </source>
</evidence>
<evidence type="ECO:0000313" key="10">
    <source>
        <dbReference type="Proteomes" id="UP000533724"/>
    </source>
</evidence>
<evidence type="ECO:0000256" key="4">
    <source>
        <dbReference type="ARBA" id="ARBA00022692"/>
    </source>
</evidence>
<dbReference type="Pfam" id="PF00083">
    <property type="entry name" value="Sugar_tr"/>
    <property type="match status" value="1"/>
</dbReference>
<feature type="domain" description="Major facilitator superfamily (MFS) profile" evidence="8">
    <location>
        <begin position="50"/>
        <end position="477"/>
    </location>
</feature>
<dbReference type="RefSeq" id="WP_184501840.1">
    <property type="nucleotide sequence ID" value="NZ_JACIHI010000022.1"/>
</dbReference>
<feature type="transmembrane region" description="Helical" evidence="7">
    <location>
        <begin position="453"/>
        <end position="473"/>
    </location>
</feature>
<dbReference type="SUPFAM" id="SSF103473">
    <property type="entry name" value="MFS general substrate transporter"/>
    <property type="match status" value="1"/>
</dbReference>
<dbReference type="PROSITE" id="PS50850">
    <property type="entry name" value="MFS"/>
    <property type="match status" value="1"/>
</dbReference>
<name>A0A7W6XYX6_9HYPH</name>
<dbReference type="InterPro" id="IPR036259">
    <property type="entry name" value="MFS_trans_sf"/>
</dbReference>
<dbReference type="InterPro" id="IPR005828">
    <property type="entry name" value="MFS_sugar_transport-like"/>
</dbReference>
<feature type="transmembrane region" description="Helical" evidence="7">
    <location>
        <begin position="145"/>
        <end position="162"/>
    </location>
</feature>
<dbReference type="PANTHER" id="PTHR23511:SF34">
    <property type="entry name" value="SYNAPTIC VESICLE GLYCOPROTEIN 2"/>
    <property type="match status" value="1"/>
</dbReference>